<evidence type="ECO:0000313" key="11">
    <source>
        <dbReference type="Proteomes" id="UP001355207"/>
    </source>
</evidence>
<dbReference type="EMBL" id="CP144100">
    <property type="protein sequence ID" value="WWC87573.1"/>
    <property type="molecule type" value="Genomic_DNA"/>
</dbReference>
<evidence type="ECO:0000256" key="8">
    <source>
        <dbReference type="RuleBase" id="RU361210"/>
    </source>
</evidence>
<dbReference type="InterPro" id="IPR037218">
    <property type="entry name" value="PTPA_sf"/>
</dbReference>
<dbReference type="AlphaFoldDB" id="A0AAX4JRQ4"/>
<comment type="similarity">
    <text evidence="3 8">Belongs to the PTPA-type PPIase family.</text>
</comment>
<comment type="catalytic activity">
    <reaction evidence="1 8">
        <text>[protein]-peptidylproline (omega=180) = [protein]-peptidylproline (omega=0)</text>
        <dbReference type="Rhea" id="RHEA:16237"/>
        <dbReference type="Rhea" id="RHEA-COMP:10747"/>
        <dbReference type="Rhea" id="RHEA-COMP:10748"/>
        <dbReference type="ChEBI" id="CHEBI:83833"/>
        <dbReference type="ChEBI" id="CHEBI:83834"/>
        <dbReference type="EC" id="5.2.1.8"/>
    </reaction>
</comment>
<evidence type="ECO:0000256" key="5">
    <source>
        <dbReference type="ARBA" id="ARBA00023110"/>
    </source>
</evidence>
<sequence>MTTDLNNVEQPIASTSYIPPTKYILSKAHLAAFQRSKSHQDIIDFVDDLNDHVVGKKLTEAGEGSERTKPILGILESVLEIAKSTPPVDNKLSRFGNPAFKTFYDKVGEASSKLHSRINGLPAEAIPELEVYFKESWGNKQRVDYGSGMEFNFLCWLLCLTKLGVFTKDDYEFLVLGVFWRYIDVMRYLQSTYWLEPAGSHGVWGLDDYHFLPFLWGAGQLKDHKHLRPKAIHDQEILEAFTKDYMYLSCISFINSIKTASLRWHSPMLDDISAVKTWSKVNEGMKKMYKAEVLGKLPVMQHALFGSILPFPTPDQDPELKKTLEEEANDLPQPDEHGHIHVKGETGWTMDCCGIPVPSAFAAAQDGATPHGGTPTYTARSGIKPIPFD</sequence>
<evidence type="ECO:0000256" key="1">
    <source>
        <dbReference type="ARBA" id="ARBA00000971"/>
    </source>
</evidence>
<reference evidence="10 11" key="1">
    <citation type="submission" date="2024-01" db="EMBL/GenBank/DDBJ databases">
        <title>Comparative genomics of Cryptococcus and Kwoniella reveals pathogenesis evolution and contrasting modes of karyotype evolution via chromosome fusion or intercentromeric recombination.</title>
        <authorList>
            <person name="Coelho M.A."/>
            <person name="David-Palma M."/>
            <person name="Shea T."/>
            <person name="Bowers K."/>
            <person name="McGinley-Smith S."/>
            <person name="Mohammad A.W."/>
            <person name="Gnirke A."/>
            <person name="Yurkov A.M."/>
            <person name="Nowrousian M."/>
            <person name="Sun S."/>
            <person name="Cuomo C.A."/>
            <person name="Heitman J."/>
        </authorList>
    </citation>
    <scope>NUCLEOTIDE SEQUENCE [LARGE SCALE GENOMIC DNA]</scope>
    <source>
        <strain evidence="10 11">CBS 6074</strain>
    </source>
</reference>
<dbReference type="GO" id="GO:0007052">
    <property type="term" value="P:mitotic spindle organization"/>
    <property type="evidence" value="ECO:0007669"/>
    <property type="project" value="TreeGrafter"/>
</dbReference>
<evidence type="ECO:0000256" key="7">
    <source>
        <dbReference type="ARBA" id="ARBA00025287"/>
    </source>
</evidence>
<dbReference type="InterPro" id="IPR004327">
    <property type="entry name" value="Phstyr_phstse_ac"/>
</dbReference>
<dbReference type="Gene3D" id="1.20.120.1150">
    <property type="match status" value="1"/>
</dbReference>
<dbReference type="PANTHER" id="PTHR10012:SF5">
    <property type="entry name" value="SERINE_THREONINE-PROTEIN PHOSPHATASE 2A ACTIVATOR 2"/>
    <property type="match status" value="1"/>
</dbReference>
<comment type="function">
    <text evidence="7">PPIases accelerate the folding of proteins. It catalyzes the cis-trans isomerization of proline imidic peptide bonds in oligopeptides. Acts as a regulatory subunit for PP2A-like phosphatases modulating their activity or substrate specificity, probably by inducing a conformational change in the catalytic subunit, a direct target of the PPIase. Can reactivate inactive phosphatase PP2A-phosphatase methylesterase complexes (PP2Ai) in presence of ATP and Mg(2+) by dissociating the inactive form from the complex.</text>
</comment>
<comment type="subcellular location">
    <subcellularLocation>
        <location evidence="2 8">Cytoplasm</location>
    </subcellularLocation>
</comment>
<dbReference type="CDD" id="cd04087">
    <property type="entry name" value="PTPA"/>
    <property type="match status" value="1"/>
</dbReference>
<keyword evidence="11" id="KW-1185">Reference proteome</keyword>
<evidence type="ECO:0000256" key="9">
    <source>
        <dbReference type="SAM" id="MobiDB-lite"/>
    </source>
</evidence>
<dbReference type="GO" id="GO:0003755">
    <property type="term" value="F:peptidyl-prolyl cis-trans isomerase activity"/>
    <property type="evidence" value="ECO:0007669"/>
    <property type="project" value="UniProtKB-KW"/>
</dbReference>
<organism evidence="10 11">
    <name type="scientific">Kwoniella dendrophila CBS 6074</name>
    <dbReference type="NCBI Taxonomy" id="1295534"/>
    <lineage>
        <taxon>Eukaryota</taxon>
        <taxon>Fungi</taxon>
        <taxon>Dikarya</taxon>
        <taxon>Basidiomycota</taxon>
        <taxon>Agaricomycotina</taxon>
        <taxon>Tremellomycetes</taxon>
        <taxon>Tremellales</taxon>
        <taxon>Cryptococcaceae</taxon>
        <taxon>Kwoniella</taxon>
    </lineage>
</organism>
<dbReference type="FunFam" id="1.20.120.1150:FF:000002">
    <property type="entry name" value="Serine/threonine-protein phosphatase 2A activator"/>
    <property type="match status" value="1"/>
</dbReference>
<dbReference type="Pfam" id="PF03095">
    <property type="entry name" value="PTPA"/>
    <property type="match status" value="1"/>
</dbReference>
<protein>
    <recommendedName>
        <fullName evidence="8">Serine/threonine-protein phosphatase 2A activator</fullName>
        <ecNumber evidence="8">5.2.1.8</ecNumber>
    </recommendedName>
    <alternativeName>
        <fullName evidence="8">Phosphotyrosyl phosphatase activator</fullName>
    </alternativeName>
</protein>
<dbReference type="GO" id="GO:0005634">
    <property type="term" value="C:nucleus"/>
    <property type="evidence" value="ECO:0007669"/>
    <property type="project" value="TreeGrafter"/>
</dbReference>
<dbReference type="EC" id="5.2.1.8" evidence="8"/>
<keyword evidence="4 8" id="KW-0963">Cytoplasm</keyword>
<dbReference type="GO" id="GO:0008160">
    <property type="term" value="F:protein tyrosine phosphatase activator activity"/>
    <property type="evidence" value="ECO:0007669"/>
    <property type="project" value="TreeGrafter"/>
</dbReference>
<accession>A0AAX4JRQ4</accession>
<name>A0AAX4JRQ4_9TREE</name>
<dbReference type="RefSeq" id="XP_066074336.1">
    <property type="nucleotide sequence ID" value="XM_066218239.1"/>
</dbReference>
<proteinExistence type="inferred from homology"/>
<evidence type="ECO:0000313" key="10">
    <source>
        <dbReference type="EMBL" id="WWC87573.1"/>
    </source>
</evidence>
<gene>
    <name evidence="10" type="ORF">L201_002463</name>
</gene>
<keyword evidence="5 8" id="KW-0697">Rotamase</keyword>
<evidence type="ECO:0000256" key="3">
    <source>
        <dbReference type="ARBA" id="ARBA00011019"/>
    </source>
</evidence>
<evidence type="ECO:0000256" key="6">
    <source>
        <dbReference type="ARBA" id="ARBA00023235"/>
    </source>
</evidence>
<evidence type="ECO:0000256" key="2">
    <source>
        <dbReference type="ARBA" id="ARBA00004496"/>
    </source>
</evidence>
<dbReference type="PANTHER" id="PTHR10012">
    <property type="entry name" value="SERINE/THREONINE-PROTEIN PHOSPHATASE 2A REGULATORY SUBUNIT B"/>
    <property type="match status" value="1"/>
</dbReference>
<feature type="region of interest" description="Disordered" evidence="9">
    <location>
        <begin position="367"/>
        <end position="389"/>
    </location>
</feature>
<dbReference type="PIRSF" id="PIRSF016325">
    <property type="entry name" value="Phstyr_phstse_ac"/>
    <property type="match status" value="1"/>
</dbReference>
<dbReference type="GO" id="GO:0005737">
    <property type="term" value="C:cytoplasm"/>
    <property type="evidence" value="ECO:0007669"/>
    <property type="project" value="UniProtKB-SubCell"/>
</dbReference>
<dbReference type="InterPro" id="IPR043170">
    <property type="entry name" value="PTPA_C_lid"/>
</dbReference>
<dbReference type="GeneID" id="91093135"/>
<keyword evidence="6 8" id="KW-0413">Isomerase</keyword>
<dbReference type="SUPFAM" id="SSF140984">
    <property type="entry name" value="PTPA-like"/>
    <property type="match status" value="1"/>
</dbReference>
<dbReference type="GO" id="GO:0000159">
    <property type="term" value="C:protein phosphatase type 2A complex"/>
    <property type="evidence" value="ECO:0007669"/>
    <property type="project" value="TreeGrafter"/>
</dbReference>
<evidence type="ECO:0000256" key="4">
    <source>
        <dbReference type="ARBA" id="ARBA00022490"/>
    </source>
</evidence>
<dbReference type="Proteomes" id="UP001355207">
    <property type="component" value="Chromosome 3"/>
</dbReference>